<proteinExistence type="predicted"/>
<dbReference type="AlphaFoldDB" id="A0A5N7A6L8"/>
<keyword evidence="2" id="KW-1185">Reference proteome</keyword>
<accession>A0A5N7A6L8</accession>
<dbReference type="EMBL" id="ML737642">
    <property type="protein sequence ID" value="KAE8364846.1"/>
    <property type="molecule type" value="Genomic_DNA"/>
</dbReference>
<evidence type="ECO:0000313" key="2">
    <source>
        <dbReference type="Proteomes" id="UP000326268"/>
    </source>
</evidence>
<name>A0A5N7A6L8_9EURO</name>
<protein>
    <submittedName>
        <fullName evidence="1">Uncharacterized protein</fullName>
    </submittedName>
</protein>
<organism evidence="1 2">
    <name type="scientific">Aspergillus caelatus</name>
    <dbReference type="NCBI Taxonomy" id="61420"/>
    <lineage>
        <taxon>Eukaryota</taxon>
        <taxon>Fungi</taxon>
        <taxon>Dikarya</taxon>
        <taxon>Ascomycota</taxon>
        <taxon>Pezizomycotina</taxon>
        <taxon>Eurotiomycetes</taxon>
        <taxon>Eurotiomycetidae</taxon>
        <taxon>Eurotiales</taxon>
        <taxon>Aspergillaceae</taxon>
        <taxon>Aspergillus</taxon>
        <taxon>Aspergillus subgen. Circumdati</taxon>
    </lineage>
</organism>
<dbReference type="RefSeq" id="XP_031927927.1">
    <property type="nucleotide sequence ID" value="XM_032066834.1"/>
</dbReference>
<evidence type="ECO:0000313" key="1">
    <source>
        <dbReference type="EMBL" id="KAE8364846.1"/>
    </source>
</evidence>
<dbReference type="GeneID" id="43651280"/>
<dbReference type="Proteomes" id="UP000326268">
    <property type="component" value="Unassembled WGS sequence"/>
</dbReference>
<feature type="non-terminal residue" evidence="1">
    <location>
        <position position="63"/>
    </location>
</feature>
<sequence length="63" mass="6766">MVRSGAWSSVNGTVESHVKNTIPSAGISTDMTPDLASGYFGPQRLGFKGMRNLVARTEAFFIC</sequence>
<gene>
    <name evidence="1" type="ORF">BDV27DRAFT_127725</name>
</gene>
<reference evidence="1 2" key="1">
    <citation type="submission" date="2019-04" db="EMBL/GenBank/DDBJ databases">
        <title>Friends and foes A comparative genomics studyof 23 Aspergillus species from section Flavi.</title>
        <authorList>
            <consortium name="DOE Joint Genome Institute"/>
            <person name="Kjaerbolling I."/>
            <person name="Vesth T."/>
            <person name="Frisvad J.C."/>
            <person name="Nybo J.L."/>
            <person name="Theobald S."/>
            <person name="Kildgaard S."/>
            <person name="Isbrandt T."/>
            <person name="Kuo A."/>
            <person name="Sato A."/>
            <person name="Lyhne E.K."/>
            <person name="Kogle M.E."/>
            <person name="Wiebenga A."/>
            <person name="Kun R.S."/>
            <person name="Lubbers R.J."/>
            <person name="Makela M.R."/>
            <person name="Barry K."/>
            <person name="Chovatia M."/>
            <person name="Clum A."/>
            <person name="Daum C."/>
            <person name="Haridas S."/>
            <person name="He G."/>
            <person name="LaButti K."/>
            <person name="Lipzen A."/>
            <person name="Mondo S."/>
            <person name="Riley R."/>
            <person name="Salamov A."/>
            <person name="Simmons B.A."/>
            <person name="Magnuson J.K."/>
            <person name="Henrissat B."/>
            <person name="Mortensen U.H."/>
            <person name="Larsen T.O."/>
            <person name="Devries R.P."/>
            <person name="Grigoriev I.V."/>
            <person name="Machida M."/>
            <person name="Baker S.E."/>
            <person name="Andersen M.R."/>
        </authorList>
    </citation>
    <scope>NUCLEOTIDE SEQUENCE [LARGE SCALE GENOMIC DNA]</scope>
    <source>
        <strain evidence="1 2">CBS 763.97</strain>
    </source>
</reference>